<dbReference type="PROSITE" id="PS50030">
    <property type="entry name" value="UBA"/>
    <property type="match status" value="1"/>
</dbReference>
<feature type="compositionally biased region" description="Low complexity" evidence="1">
    <location>
        <begin position="597"/>
        <end position="614"/>
    </location>
</feature>
<feature type="compositionally biased region" description="Low complexity" evidence="1">
    <location>
        <begin position="341"/>
        <end position="362"/>
    </location>
</feature>
<dbReference type="SUPFAM" id="SSF46934">
    <property type="entry name" value="UBA-like"/>
    <property type="match status" value="1"/>
</dbReference>
<sequence>MASKIGSHLATCSNPLPPNTASGKDSIAPPGLKVAGLSTDASKQKPKRRSLNIFPRRGSYNDSDHNTTPTRSLTMNQSGPKLKRWRLGRKSTDDHYSNNQRSSGSKETIIHAVPTSDVPSRPTRTPYQSVERLPLPAPDTEHKPLPPVPITHSPSPSPGLRTFYQTGSVNSSSVSLTHVDQSRMSISRKARRKEEVIGVYKNGKVKWNSEPHIPFVQRPQDAFERRPDGHHTWSHPSSPASKRSSRPKIQVIIPSDQRQQQFPCLYHTKAPIQSAKAEFLHSSGSGRTMPVPFESESVPPVPPMPQSRSVRPSTQTSVYLEKMEHVLKPNHQRSESRPSDCSDSSSNASHSSVYSSQSSMTSIEDEETKAVWTPPNDMLISLHERPDSIGGFSIQSPVGAGIFDQTNTESGYDAVKPKRPASPNRQVQVAVPSLRLVSQQVQGKPSMKSLRQPSGIIRRSSSRSTNTNSKRLSSSAVRLDLIGAIFNHERLCAPSPTLSEAAHDLREHLSSITDSSPFQWDEWIASYEGRTCIDDEQSPVRLSTTVEEDEDEEPSASPGPPPALPKRSSKRLTVASPHKSTSNADPETSNSAERTNSSSPYSSSSSGSPKSRCSQTSRKSLALRLRIPCNKSPMPQEIRPLPPATVDAVQDDGTAEEARLQRERDISAEQAEAVILRIFESLNSIKDLYATAALNQGFRRIFKDHEMHLLRTVLKNSSPPAWEHRELCPPPRLDSDSAVPVPEHTPQSYLRGHRSDYHTVSALKASILERCQSFLRPATVSALKSKVATESSDVDDALWRLWTFCKIFGSDKGREEDVAAQMDWLDGGIVFHQKTCDATLTANAFDVGGVLGNAPDTFAMGNVGGLSAEQLLDMTEMWNCLSVLLQGILGHTEEAHQHGIYDSTGVREGDVDGEEHMLEEWQYYLLTLGLDTILEVGTTKPDSLFAIASMKGWTTWSPPANGGSRATFIKEALARTYEKRITTVVPAVQQEAKEQKKEAHKAHIANLQSEIRHRKQLGDTRQVTMSMERPMSEWESMVDHLIAQSPSIMDSPTLGRNIPPVPSLPFKFDKAAKRASKAAAHPLKQVNKPSYPALSSVTPQPPKDNLFHQQLPFRQSNSTPVTQTSRGQIHSHPVMTNGAARSSTSFSRPLSTRPDLPVLQIHTDHNPLRRPTMQKRVSNQHPLQRDIASRDPATNTADKAIYRIVEMGFTAEQAKHALKVTDMGDGLRIDRAVELLLRESK</sequence>
<dbReference type="InterPro" id="IPR015940">
    <property type="entry name" value="UBA"/>
</dbReference>
<feature type="compositionally biased region" description="Polar residues" evidence="1">
    <location>
        <begin position="1112"/>
        <end position="1128"/>
    </location>
</feature>
<protein>
    <recommendedName>
        <fullName evidence="2">UBA domain-containing protein</fullName>
    </recommendedName>
</protein>
<feature type="compositionally biased region" description="Low complexity" evidence="1">
    <location>
        <begin position="289"/>
        <end position="298"/>
    </location>
</feature>
<feature type="region of interest" description="Disordered" evidence="1">
    <location>
        <begin position="440"/>
        <end position="472"/>
    </location>
</feature>
<feature type="compositionally biased region" description="Polar residues" evidence="1">
    <location>
        <begin position="1139"/>
        <end position="1150"/>
    </location>
</feature>
<dbReference type="Gene3D" id="1.10.8.10">
    <property type="entry name" value="DNA helicase RuvA subunit, C-terminal domain"/>
    <property type="match status" value="1"/>
</dbReference>
<dbReference type="Proteomes" id="UP000799437">
    <property type="component" value="Unassembled WGS sequence"/>
</dbReference>
<feature type="domain" description="UBA" evidence="2">
    <location>
        <begin position="1195"/>
        <end position="1239"/>
    </location>
</feature>
<reference evidence="3" key="1">
    <citation type="journal article" date="2020" name="Stud. Mycol.">
        <title>101 Dothideomycetes genomes: a test case for predicting lifestyles and emergence of pathogens.</title>
        <authorList>
            <person name="Haridas S."/>
            <person name="Albert R."/>
            <person name="Binder M."/>
            <person name="Bloem J."/>
            <person name="Labutti K."/>
            <person name="Salamov A."/>
            <person name="Andreopoulos B."/>
            <person name="Baker S."/>
            <person name="Barry K."/>
            <person name="Bills G."/>
            <person name="Bluhm B."/>
            <person name="Cannon C."/>
            <person name="Castanera R."/>
            <person name="Culley D."/>
            <person name="Daum C."/>
            <person name="Ezra D."/>
            <person name="Gonzalez J."/>
            <person name="Henrissat B."/>
            <person name="Kuo A."/>
            <person name="Liang C."/>
            <person name="Lipzen A."/>
            <person name="Lutzoni F."/>
            <person name="Magnuson J."/>
            <person name="Mondo S."/>
            <person name="Nolan M."/>
            <person name="Ohm R."/>
            <person name="Pangilinan J."/>
            <person name="Park H.-J."/>
            <person name="Ramirez L."/>
            <person name="Alfaro M."/>
            <person name="Sun H."/>
            <person name="Tritt A."/>
            <person name="Yoshinaga Y."/>
            <person name="Zwiers L.-H."/>
            <person name="Turgeon B."/>
            <person name="Goodwin S."/>
            <person name="Spatafora J."/>
            <person name="Crous P."/>
            <person name="Grigoriev I."/>
        </authorList>
    </citation>
    <scope>NUCLEOTIDE SEQUENCE</scope>
    <source>
        <strain evidence="3">CBS 121739</strain>
    </source>
</reference>
<gene>
    <name evidence="3" type="ORF">EJ05DRAFT_480357</name>
</gene>
<evidence type="ECO:0000256" key="1">
    <source>
        <dbReference type="SAM" id="MobiDB-lite"/>
    </source>
</evidence>
<dbReference type="OrthoDB" id="5376710at2759"/>
<feature type="region of interest" description="Disordered" evidence="1">
    <location>
        <begin position="728"/>
        <end position="750"/>
    </location>
</feature>
<dbReference type="AlphaFoldDB" id="A0A6A6VVR1"/>
<feature type="region of interest" description="Disordered" evidence="1">
    <location>
        <begin position="1"/>
        <end position="166"/>
    </location>
</feature>
<feature type="compositionally biased region" description="Polar residues" evidence="1">
    <location>
        <begin position="10"/>
        <end position="23"/>
    </location>
</feature>
<feature type="region of interest" description="Disordered" evidence="1">
    <location>
        <begin position="328"/>
        <end position="372"/>
    </location>
</feature>
<dbReference type="EMBL" id="ML996584">
    <property type="protein sequence ID" value="KAF2753337.1"/>
    <property type="molecule type" value="Genomic_DNA"/>
</dbReference>
<accession>A0A6A6VVR1</accession>
<feature type="region of interest" description="Disordered" evidence="1">
    <location>
        <begin position="1075"/>
        <end position="1194"/>
    </location>
</feature>
<feature type="compositionally biased region" description="Polar residues" evidence="1">
    <location>
        <begin position="97"/>
        <end position="106"/>
    </location>
</feature>
<feature type="compositionally biased region" description="Basic and acidic residues" evidence="1">
    <location>
        <begin position="328"/>
        <end position="340"/>
    </location>
</feature>
<feature type="region of interest" description="Disordered" evidence="1">
    <location>
        <begin position="535"/>
        <end position="617"/>
    </location>
</feature>
<evidence type="ECO:0000313" key="3">
    <source>
        <dbReference type="EMBL" id="KAF2753337.1"/>
    </source>
</evidence>
<evidence type="ECO:0000313" key="4">
    <source>
        <dbReference type="Proteomes" id="UP000799437"/>
    </source>
</evidence>
<evidence type="ECO:0000259" key="2">
    <source>
        <dbReference type="PROSITE" id="PS50030"/>
    </source>
</evidence>
<proteinExistence type="predicted"/>
<feature type="region of interest" description="Disordered" evidence="1">
    <location>
        <begin position="281"/>
        <end position="315"/>
    </location>
</feature>
<dbReference type="InterPro" id="IPR009060">
    <property type="entry name" value="UBA-like_sf"/>
</dbReference>
<organism evidence="3 4">
    <name type="scientific">Pseudovirgaria hyperparasitica</name>
    <dbReference type="NCBI Taxonomy" id="470096"/>
    <lineage>
        <taxon>Eukaryota</taxon>
        <taxon>Fungi</taxon>
        <taxon>Dikarya</taxon>
        <taxon>Ascomycota</taxon>
        <taxon>Pezizomycotina</taxon>
        <taxon>Dothideomycetes</taxon>
        <taxon>Dothideomycetes incertae sedis</taxon>
        <taxon>Acrospermales</taxon>
        <taxon>Acrospermaceae</taxon>
        <taxon>Pseudovirgaria</taxon>
    </lineage>
</organism>
<keyword evidence="4" id="KW-1185">Reference proteome</keyword>
<name>A0A6A6VVR1_9PEZI</name>
<feature type="compositionally biased region" description="Polar residues" evidence="1">
    <location>
        <begin position="66"/>
        <end position="79"/>
    </location>
</feature>
<feature type="compositionally biased region" description="Low complexity" evidence="1">
    <location>
        <begin position="458"/>
        <end position="472"/>
    </location>
</feature>
<feature type="region of interest" description="Disordered" evidence="1">
    <location>
        <begin position="223"/>
        <end position="246"/>
    </location>
</feature>
<dbReference type="RefSeq" id="XP_033595788.1">
    <property type="nucleotide sequence ID" value="XM_033744854.1"/>
</dbReference>
<dbReference type="GeneID" id="54485908"/>
<feature type="compositionally biased region" description="Polar residues" evidence="1">
    <location>
        <begin position="578"/>
        <end position="596"/>
    </location>
</feature>